<protein>
    <submittedName>
        <fullName evidence="1">Uncharacterized protein</fullName>
    </submittedName>
</protein>
<organism evidence="1">
    <name type="scientific">marine sediment metagenome</name>
    <dbReference type="NCBI Taxonomy" id="412755"/>
    <lineage>
        <taxon>unclassified sequences</taxon>
        <taxon>metagenomes</taxon>
        <taxon>ecological metagenomes</taxon>
    </lineage>
</organism>
<dbReference type="EMBL" id="LAZR01003815">
    <property type="protein sequence ID" value="KKN14452.1"/>
    <property type="molecule type" value="Genomic_DNA"/>
</dbReference>
<accession>A0A0F9NQW4</accession>
<reference evidence="1" key="1">
    <citation type="journal article" date="2015" name="Nature">
        <title>Complex archaea that bridge the gap between prokaryotes and eukaryotes.</title>
        <authorList>
            <person name="Spang A."/>
            <person name="Saw J.H."/>
            <person name="Jorgensen S.L."/>
            <person name="Zaremba-Niedzwiedzka K."/>
            <person name="Martijn J."/>
            <person name="Lind A.E."/>
            <person name="van Eijk R."/>
            <person name="Schleper C."/>
            <person name="Guy L."/>
            <person name="Ettema T.J."/>
        </authorList>
    </citation>
    <scope>NUCLEOTIDE SEQUENCE</scope>
</reference>
<evidence type="ECO:0000313" key="1">
    <source>
        <dbReference type="EMBL" id="KKN14452.1"/>
    </source>
</evidence>
<proteinExistence type="predicted"/>
<dbReference type="AlphaFoldDB" id="A0A0F9NQW4"/>
<comment type="caution">
    <text evidence="1">The sequence shown here is derived from an EMBL/GenBank/DDBJ whole genome shotgun (WGS) entry which is preliminary data.</text>
</comment>
<gene>
    <name evidence="1" type="ORF">LCGC14_0996040</name>
</gene>
<sequence length="119" mass="13730">MYCETHPKYNPYRRPSGNYGCLSCWRVYLDEKDKFLPDYIRSVASKNQELAEYLLENQSNIMLAPVVQEASIESDIEFSNVDELVADGFKDAFGNLPEDVKEETKDVVEKPILQRGKFV</sequence>
<name>A0A0F9NQW4_9ZZZZ</name>